<gene>
    <name evidence="2" type="ORF">XM38_012990</name>
    <name evidence="3" type="ORF">XM38_018980</name>
    <name evidence="4" type="ORF">XM38_046380</name>
    <name evidence="5" type="ORF">XM38_052430</name>
</gene>
<evidence type="ECO:0000313" key="4">
    <source>
        <dbReference type="EMBL" id="ASC73666.1"/>
    </source>
</evidence>
<name>A0A1Z3HVD0_9CYAN</name>
<dbReference type="EMBL" id="CP021983">
    <property type="protein sequence ID" value="ASC70949.1"/>
    <property type="molecule type" value="Genomic_DNA"/>
</dbReference>
<dbReference type="Proteomes" id="UP000191901">
    <property type="component" value="Chromosome"/>
</dbReference>
<dbReference type="EMBL" id="CP021983">
    <property type="protein sequence ID" value="ASC70361.1"/>
    <property type="molecule type" value="Genomic_DNA"/>
</dbReference>
<dbReference type="EMBL" id="CP021983">
    <property type="protein sequence ID" value="ASC74268.1"/>
    <property type="molecule type" value="Genomic_DNA"/>
</dbReference>
<evidence type="ECO:0000259" key="1">
    <source>
        <dbReference type="Pfam" id="PF01610"/>
    </source>
</evidence>
<organism evidence="5 6">
    <name type="scientific">Halomicronema hongdechloris C2206</name>
    <dbReference type="NCBI Taxonomy" id="1641165"/>
    <lineage>
        <taxon>Bacteria</taxon>
        <taxon>Bacillati</taxon>
        <taxon>Cyanobacteriota</taxon>
        <taxon>Cyanophyceae</taxon>
        <taxon>Nodosilineales</taxon>
        <taxon>Nodosilineaceae</taxon>
        <taxon>Halomicronema</taxon>
    </lineage>
</organism>
<dbReference type="KEGG" id="hhg:XM38_018980"/>
<evidence type="ECO:0000313" key="5">
    <source>
        <dbReference type="EMBL" id="ASC74268.1"/>
    </source>
</evidence>
<dbReference type="NCBIfam" id="NF033550">
    <property type="entry name" value="transpos_ISL3"/>
    <property type="match status" value="1"/>
</dbReference>
<dbReference type="PANTHER" id="PTHR33498:SF1">
    <property type="entry name" value="TRANSPOSASE FOR INSERTION SEQUENCE ELEMENT IS1557"/>
    <property type="match status" value="1"/>
</dbReference>
<proteinExistence type="predicted"/>
<reference evidence="5" key="2">
    <citation type="submission" date="2019-01" db="EMBL/GenBank/DDBJ databases">
        <title>Halomicronema hongdechloris genome sequencing.</title>
        <authorList>
            <person name="Willows R."/>
            <person name="Chen M."/>
            <person name="Yaqiong L."/>
            <person name="Hernandez - Prieto M."/>
            <person name="Elbourne L."/>
        </authorList>
    </citation>
    <scope>NUCLEOTIDE SEQUENCE</scope>
    <source>
        <strain evidence="5">C2206</strain>
    </source>
</reference>
<keyword evidence="6" id="KW-1185">Reference proteome</keyword>
<dbReference type="Pfam" id="PF01610">
    <property type="entry name" value="DDE_Tnp_ISL3"/>
    <property type="match status" value="1"/>
</dbReference>
<dbReference type="KEGG" id="hhg:XM38_052430"/>
<accession>A0A1Z3HVD0</accession>
<dbReference type="InterPro" id="IPR047951">
    <property type="entry name" value="Transpos_ISL3"/>
</dbReference>
<dbReference type="AlphaFoldDB" id="A0A1Z3HVD0"/>
<evidence type="ECO:0000313" key="2">
    <source>
        <dbReference type="EMBL" id="ASC70361.1"/>
    </source>
</evidence>
<evidence type="ECO:0000313" key="3">
    <source>
        <dbReference type="EMBL" id="ASC70949.1"/>
    </source>
</evidence>
<dbReference type="EMBL" id="CP021983">
    <property type="protein sequence ID" value="ASC73666.1"/>
    <property type="molecule type" value="Genomic_DNA"/>
</dbReference>
<evidence type="ECO:0000313" key="6">
    <source>
        <dbReference type="Proteomes" id="UP000191901"/>
    </source>
</evidence>
<feature type="domain" description="Transposase IS204/IS1001/IS1096/IS1165 DDE" evidence="1">
    <location>
        <begin position="7"/>
        <end position="248"/>
    </location>
</feature>
<dbReference type="InterPro" id="IPR002560">
    <property type="entry name" value="Transposase_DDE"/>
</dbReference>
<dbReference type="KEGG" id="hhg:XM38_046380"/>
<dbReference type="KEGG" id="hhg:XM38_012990"/>
<dbReference type="PANTHER" id="PTHR33498">
    <property type="entry name" value="TRANSPOSASE FOR INSERTION SEQUENCE ELEMENT IS1557"/>
    <property type="match status" value="1"/>
</dbReference>
<sequence>MSGLRRLGIDEIALRKGHKDFAVVLSDLDTHRLIGMAPARTHAAIEAVLNTWGAEVLSNIEEVSMDLSGNYRGLVHRLMPQAEIVADRFHVMSLVNQELNQARNALRRTPEALAEGVTPEAAKAALKSSKYALLKPEAHLTKTQQDKLVEVKAVSPKLALMHQTKEAFRTLFEAQSWAQALPGFLGWMGTAQSLYPEAVATMKRWFGEILQYFEHRTTSGVVEGINTRLKLIKRSGYGFTNFERFRLRCLICWHFSPAAA</sequence>
<reference evidence="5 6" key="1">
    <citation type="journal article" date="2016" name="Biochim. Biophys. Acta">
        <title>Characterization of red-shifted phycobilisomes isolated from the chlorophyll f-containing cyanobacterium Halomicronema hongdechloris.</title>
        <authorList>
            <person name="Li Y."/>
            <person name="Lin Y."/>
            <person name="Garvey C.J."/>
            <person name="Birch D."/>
            <person name="Corkery R.W."/>
            <person name="Loughlin P.C."/>
            <person name="Scheer H."/>
            <person name="Willows R.D."/>
            <person name="Chen M."/>
        </authorList>
    </citation>
    <scope>NUCLEOTIDE SEQUENCE [LARGE SCALE GENOMIC DNA]</scope>
    <source>
        <strain evidence="5 6">C2206</strain>
    </source>
</reference>
<protein>
    <recommendedName>
        <fullName evidence="1">Transposase IS204/IS1001/IS1096/IS1165 DDE domain-containing protein</fullName>
    </recommendedName>
</protein>